<proteinExistence type="predicted"/>
<protein>
    <recommendedName>
        <fullName evidence="4">Holin</fullName>
    </recommendedName>
</protein>
<gene>
    <name evidence="3" type="ORF">ABUL08_25895</name>
    <name evidence="2" type="ORF">VK199_25815</name>
</gene>
<accession>A0AAU7M6Q0</accession>
<evidence type="ECO:0000313" key="2">
    <source>
        <dbReference type="EMBL" id="XBP92978.1"/>
    </source>
</evidence>
<dbReference type="EMBL" id="CP157762">
    <property type="protein sequence ID" value="XBP92978.1"/>
    <property type="molecule type" value="Genomic_DNA"/>
</dbReference>
<feature type="region of interest" description="Disordered" evidence="1">
    <location>
        <begin position="111"/>
        <end position="131"/>
    </location>
</feature>
<evidence type="ECO:0000313" key="3">
    <source>
        <dbReference type="EMBL" id="XCH73675.1"/>
    </source>
</evidence>
<sequence>MPRAWKICSGAGPDGTGCIEPVPSGRCPACIARAEQVRGTSRERGYDRRHERRFRRQVLLKNPLCVCTDDGHGHGAQCLRPSRHADHWPRDRRDLVAAGLDPNDPRRGRGLCGRCHSKHTTAEQPGGWHAR</sequence>
<reference evidence="2" key="1">
    <citation type="submission" date="2024-01" db="EMBL/GenBank/DDBJ databases">
        <title>The genome sequence of Micromonospora mangrovi CCTCC AA 2012012.</title>
        <authorList>
            <person name="Gao J."/>
        </authorList>
    </citation>
    <scope>NUCLEOTIDE SEQUENCE</scope>
    <source>
        <strain evidence="2">CCTCC AA 2012012</strain>
    </source>
</reference>
<dbReference type="RefSeq" id="WP_350932602.1">
    <property type="nucleotide sequence ID" value="NZ_CP157762.1"/>
</dbReference>
<reference evidence="3" key="2">
    <citation type="submission" date="2024-06" db="EMBL/GenBank/DDBJ databases">
        <title>Micromonospora mangrovi CCTCC AA 2012012 genome sequences.</title>
        <authorList>
            <person name="Gao J."/>
        </authorList>
    </citation>
    <scope>NUCLEOTIDE SEQUENCE</scope>
    <source>
        <strain evidence="3">CCTCC AA 2012012</strain>
    </source>
</reference>
<evidence type="ECO:0008006" key="4">
    <source>
        <dbReference type="Google" id="ProtNLM"/>
    </source>
</evidence>
<dbReference type="AlphaFoldDB" id="A0AAU7M6Q0"/>
<organism evidence="2">
    <name type="scientific">Micromonospora sp. CCTCC AA 2012012</name>
    <dbReference type="NCBI Taxonomy" id="3111921"/>
    <lineage>
        <taxon>Bacteria</taxon>
        <taxon>Bacillati</taxon>
        <taxon>Actinomycetota</taxon>
        <taxon>Actinomycetes</taxon>
        <taxon>Micromonosporales</taxon>
        <taxon>Micromonosporaceae</taxon>
        <taxon>Micromonospora</taxon>
    </lineage>
</organism>
<dbReference type="EMBL" id="CP159342">
    <property type="protein sequence ID" value="XCH73675.1"/>
    <property type="molecule type" value="Genomic_DNA"/>
</dbReference>
<evidence type="ECO:0000256" key="1">
    <source>
        <dbReference type="SAM" id="MobiDB-lite"/>
    </source>
</evidence>
<name>A0AAU7M6Q0_9ACTN</name>